<dbReference type="InterPro" id="IPR002509">
    <property type="entry name" value="NODB_dom"/>
</dbReference>
<keyword evidence="4" id="KW-0732">Signal</keyword>
<sequence>MRQSFKAAVFQAVRWSGLTPALRKIFAGRAAILMFHEVQRDFRSELMTGTSEDLFEYSLKWLRHEGWEIVSLETCLERLANDSQPRRYAVVTFDDGYRDNVSTALPILERNNAPFTVYVPTGAPTRTLQSWWLGLREVLRSRDTVTIDAMDIRFSCPDLNSKASAMSKVAKWVHEDYNRAELLAPTFRNAGVSLSALNDVYFLDERELQGLAQHPLASIGGHTDSHPALACLDAASARAEMAGNRSYLENLLQNPVRHFAYPYGTPGACDTREERLAEEVGFSTAVTTRHGQVSDRKPNPLALPRIGVGGQFDTKLAFEARMNGIQSAMHGLLGLS</sequence>
<dbReference type="InterPro" id="IPR011330">
    <property type="entry name" value="Glyco_hydro/deAcase_b/a-brl"/>
</dbReference>
<evidence type="ECO:0000256" key="3">
    <source>
        <dbReference type="ARBA" id="ARBA00020071"/>
    </source>
</evidence>
<dbReference type="PROSITE" id="PS51677">
    <property type="entry name" value="NODB"/>
    <property type="match status" value="1"/>
</dbReference>
<dbReference type="Pfam" id="PF01522">
    <property type="entry name" value="Polysacc_deac_1"/>
    <property type="match status" value="2"/>
</dbReference>
<name>A0ABY8JG02_9BRAD</name>
<dbReference type="EMBL" id="CP121646">
    <property type="protein sequence ID" value="WFU64524.1"/>
    <property type="molecule type" value="Genomic_DNA"/>
</dbReference>
<proteinExistence type="inferred from homology"/>
<evidence type="ECO:0000256" key="1">
    <source>
        <dbReference type="ARBA" id="ARBA00003236"/>
    </source>
</evidence>
<feature type="domain" description="NodB homology" evidence="6">
    <location>
        <begin position="87"/>
        <end position="336"/>
    </location>
</feature>
<evidence type="ECO:0000256" key="2">
    <source>
        <dbReference type="ARBA" id="ARBA00010973"/>
    </source>
</evidence>
<dbReference type="SUPFAM" id="SSF88713">
    <property type="entry name" value="Glycoside hydrolase/deacetylase"/>
    <property type="match status" value="1"/>
</dbReference>
<protein>
    <recommendedName>
        <fullName evidence="3">Chitooligosaccharide deacetylase</fullName>
    </recommendedName>
    <alternativeName>
        <fullName evidence="5">Nodulation protein B</fullName>
    </alternativeName>
</protein>
<dbReference type="Gene3D" id="3.20.20.370">
    <property type="entry name" value="Glycoside hydrolase/deacetylase"/>
    <property type="match status" value="1"/>
</dbReference>
<dbReference type="InterPro" id="IPR051398">
    <property type="entry name" value="Polysacch_Deacetylase"/>
</dbReference>
<dbReference type="PANTHER" id="PTHR34216">
    <property type="match status" value="1"/>
</dbReference>
<dbReference type="RefSeq" id="WP_244559018.1">
    <property type="nucleotide sequence ID" value="NZ_CP121646.1"/>
</dbReference>
<dbReference type="PANTHER" id="PTHR34216:SF7">
    <property type="entry name" value="POLY-BETA-1,6-N-ACETYL-D-GLUCOSAMINE N-DEACETYLASE"/>
    <property type="match status" value="1"/>
</dbReference>
<accession>A0ABY8JG02</accession>
<gene>
    <name evidence="7" type="ORF">QA636_02890</name>
</gene>
<evidence type="ECO:0000256" key="5">
    <source>
        <dbReference type="ARBA" id="ARBA00032976"/>
    </source>
</evidence>
<evidence type="ECO:0000259" key="6">
    <source>
        <dbReference type="PROSITE" id="PS51677"/>
    </source>
</evidence>
<evidence type="ECO:0000256" key="4">
    <source>
        <dbReference type="ARBA" id="ARBA00022729"/>
    </source>
</evidence>
<comment type="similarity">
    <text evidence="2">Belongs to the polysaccharide deacetylase family.</text>
</comment>
<evidence type="ECO:0000313" key="7">
    <source>
        <dbReference type="EMBL" id="WFU64524.1"/>
    </source>
</evidence>
<dbReference type="Proteomes" id="UP001221546">
    <property type="component" value="Chromosome"/>
</dbReference>
<evidence type="ECO:0000313" key="8">
    <source>
        <dbReference type="Proteomes" id="UP001221546"/>
    </source>
</evidence>
<comment type="function">
    <text evidence="1">Is involved in generating a small heat-stable compound (Nod), an acylated oligomer of N-acetylglucosamine, that stimulates mitosis in various plant protoplasts.</text>
</comment>
<organism evidence="7 8">
    <name type="scientific">Bradyrhizobium brasilense</name>
    <dbReference type="NCBI Taxonomy" id="1419277"/>
    <lineage>
        <taxon>Bacteria</taxon>
        <taxon>Pseudomonadati</taxon>
        <taxon>Pseudomonadota</taxon>
        <taxon>Alphaproteobacteria</taxon>
        <taxon>Hyphomicrobiales</taxon>
        <taxon>Nitrobacteraceae</taxon>
        <taxon>Bradyrhizobium</taxon>
    </lineage>
</organism>
<dbReference type="CDD" id="cd10968">
    <property type="entry name" value="CE4_Mlr8448_like_5s"/>
    <property type="match status" value="1"/>
</dbReference>
<reference evidence="7 8" key="1">
    <citation type="submission" date="2023-04" db="EMBL/GenBank/DDBJ databases">
        <title>Australian commercial rhizobial inoculants.</title>
        <authorList>
            <person name="Kohlmeier M.G."/>
            <person name="O'Hara G.W."/>
            <person name="Colombi E."/>
            <person name="Ramsay J.P."/>
            <person name="Terpolilli J."/>
        </authorList>
    </citation>
    <scope>NUCLEOTIDE SEQUENCE [LARGE SCALE GENOMIC DNA]</scope>
    <source>
        <strain evidence="7 8">CB627</strain>
    </source>
</reference>
<keyword evidence="8" id="KW-1185">Reference proteome</keyword>